<dbReference type="AlphaFoldDB" id="A0A4R9KD06"/>
<keyword evidence="2" id="KW-1185">Reference proteome</keyword>
<dbReference type="Pfam" id="PF09837">
    <property type="entry name" value="DUF2064"/>
    <property type="match status" value="1"/>
</dbReference>
<dbReference type="Proteomes" id="UP000297693">
    <property type="component" value="Unassembled WGS sequence"/>
</dbReference>
<proteinExistence type="predicted"/>
<dbReference type="EMBL" id="RQGD01000007">
    <property type="protein sequence ID" value="TGL63022.1"/>
    <property type="molecule type" value="Genomic_DNA"/>
</dbReference>
<organism evidence="1 2">
    <name type="scientific">Leptospira ognonensis</name>
    <dbReference type="NCBI Taxonomy" id="2484945"/>
    <lineage>
        <taxon>Bacteria</taxon>
        <taxon>Pseudomonadati</taxon>
        <taxon>Spirochaetota</taxon>
        <taxon>Spirochaetia</taxon>
        <taxon>Leptospirales</taxon>
        <taxon>Leptospiraceae</taxon>
        <taxon>Leptospira</taxon>
    </lineage>
</organism>
<dbReference type="InterPro" id="IPR029044">
    <property type="entry name" value="Nucleotide-diphossugar_trans"/>
</dbReference>
<dbReference type="SUPFAM" id="SSF53448">
    <property type="entry name" value="Nucleotide-diphospho-sugar transferases"/>
    <property type="match status" value="1"/>
</dbReference>
<reference evidence="1" key="1">
    <citation type="journal article" date="2019" name="PLoS Negl. Trop. Dis.">
        <title>Revisiting the worldwide diversity of Leptospira species in the environment.</title>
        <authorList>
            <person name="Vincent A.T."/>
            <person name="Schiettekatte O."/>
            <person name="Bourhy P."/>
            <person name="Veyrier F.J."/>
            <person name="Picardeau M."/>
        </authorList>
    </citation>
    <scope>NUCLEOTIDE SEQUENCE [LARGE SCALE GENOMIC DNA]</scope>
    <source>
        <strain evidence="1">201702476</strain>
    </source>
</reference>
<dbReference type="OrthoDB" id="9810303at2"/>
<dbReference type="InterPro" id="IPR018641">
    <property type="entry name" value="Trfase_1_rSAM/seldom-assoc"/>
</dbReference>
<dbReference type="NCBIfam" id="TIGR04282">
    <property type="entry name" value="glyco_like_cofC"/>
    <property type="match status" value="1"/>
</dbReference>
<keyword evidence="1" id="KW-0808">Transferase</keyword>
<gene>
    <name evidence="1" type="ORF">EHQ58_01780</name>
</gene>
<evidence type="ECO:0000313" key="2">
    <source>
        <dbReference type="Proteomes" id="UP000297693"/>
    </source>
</evidence>
<protein>
    <submittedName>
        <fullName evidence="1">Glycosyltransferase</fullName>
    </submittedName>
</protein>
<dbReference type="PANTHER" id="PTHR36529">
    <property type="entry name" value="SLL1095 PROTEIN"/>
    <property type="match status" value="1"/>
</dbReference>
<comment type="caution">
    <text evidence="1">The sequence shown here is derived from an EMBL/GenBank/DDBJ whole genome shotgun (WGS) entry which is preliminary data.</text>
</comment>
<accession>A0A4R9KD06</accession>
<name>A0A4R9KD06_9LEPT</name>
<evidence type="ECO:0000313" key="1">
    <source>
        <dbReference type="EMBL" id="TGL63022.1"/>
    </source>
</evidence>
<dbReference type="GO" id="GO:0016740">
    <property type="term" value="F:transferase activity"/>
    <property type="evidence" value="ECO:0007669"/>
    <property type="project" value="UniProtKB-KW"/>
</dbReference>
<dbReference type="PANTHER" id="PTHR36529:SF1">
    <property type="entry name" value="GLYCOSYLTRANSFERASE"/>
    <property type="match status" value="1"/>
</dbReference>
<dbReference type="Gene3D" id="3.90.550.10">
    <property type="entry name" value="Spore Coat Polysaccharide Biosynthesis Protein SpsA, Chain A"/>
    <property type="match status" value="1"/>
</dbReference>
<sequence length="208" mass="23804">MIYDWSLRLEKKALIIFAKNPILGRVKTRIASDLGDAKALEIYSQLLKSVHLYSEMVPFLKLVYWDGGIPAKHPFIGNAYKHKLQLEGDLGEKMSSAFEEELKSYSSLCIIGTDCLELTTEIIKNAFEVLESQEAVIGPAVDGGYYLLGMNQNFPFLFQEMKWSSSSVFNDTIRKFEDHHLKYKILPLLNDVDTFEDYQLMLLKGYIS</sequence>